<dbReference type="InterPro" id="IPR050300">
    <property type="entry name" value="GDXG_lipolytic_enzyme"/>
</dbReference>
<name>A0A1B3ZGR7_9SPHN</name>
<dbReference type="PANTHER" id="PTHR48081">
    <property type="entry name" value="AB HYDROLASE SUPERFAMILY PROTEIN C4A8.06C"/>
    <property type="match status" value="1"/>
</dbReference>
<keyword evidence="1 3" id="KW-0378">Hydrolase</keyword>
<dbReference type="Gene3D" id="3.40.50.1820">
    <property type="entry name" value="alpha/beta hydrolase"/>
    <property type="match status" value="1"/>
</dbReference>
<feature type="domain" description="BD-FAE-like" evidence="2">
    <location>
        <begin position="58"/>
        <end position="246"/>
    </location>
</feature>
<dbReference type="PANTHER" id="PTHR48081:SF9">
    <property type="entry name" value="CARBOXYLESTERASE"/>
    <property type="match status" value="1"/>
</dbReference>
<reference evidence="3 4" key="1">
    <citation type="submission" date="2016-01" db="EMBL/GenBank/DDBJ databases">
        <title>Complete genome and mega plasmid sequence of Sphingomonas panacis DCY99 elicits systemic resistance in rice to Xanthomonas oryzae.</title>
        <authorList>
            <person name="Kim Y.J."/>
            <person name="Yang D.C."/>
            <person name="Sing P."/>
        </authorList>
    </citation>
    <scope>NUCLEOTIDE SEQUENCE [LARGE SCALE GENOMIC DNA]</scope>
    <source>
        <strain evidence="3 4">DCY99</strain>
    </source>
</reference>
<dbReference type="KEGG" id="span:AWL63_07940"/>
<organism evidence="3 4">
    <name type="scientific">Sphingomonas panacis</name>
    <dbReference type="NCBI Taxonomy" id="1560345"/>
    <lineage>
        <taxon>Bacteria</taxon>
        <taxon>Pseudomonadati</taxon>
        <taxon>Pseudomonadota</taxon>
        <taxon>Alphaproteobacteria</taxon>
        <taxon>Sphingomonadales</taxon>
        <taxon>Sphingomonadaceae</taxon>
        <taxon>Sphingomonas</taxon>
    </lineage>
</organism>
<dbReference type="EMBL" id="CP014168">
    <property type="protein sequence ID" value="AOH86623.1"/>
    <property type="molecule type" value="Genomic_DNA"/>
</dbReference>
<evidence type="ECO:0000313" key="4">
    <source>
        <dbReference type="Proteomes" id="UP000094256"/>
    </source>
</evidence>
<protein>
    <submittedName>
        <fullName evidence="3">Alpha/beta hydrolase</fullName>
    </submittedName>
</protein>
<dbReference type="AlphaFoldDB" id="A0A1B3ZGR7"/>
<gene>
    <name evidence="3" type="ORF">AWL63_07940</name>
</gene>
<dbReference type="GO" id="GO:0016787">
    <property type="term" value="F:hydrolase activity"/>
    <property type="evidence" value="ECO:0007669"/>
    <property type="project" value="UniProtKB-KW"/>
</dbReference>
<dbReference type="InterPro" id="IPR049492">
    <property type="entry name" value="BD-FAE-like_dom"/>
</dbReference>
<dbReference type="SUPFAM" id="SSF53474">
    <property type="entry name" value="alpha/beta-Hydrolases"/>
    <property type="match status" value="1"/>
</dbReference>
<proteinExistence type="predicted"/>
<sequence>MLRIAAIGLLAVAVALVAALRLLSPPGQLSLLDGAMGGGWGTTRPGAALPFGSHGQTLDVWRPAHPPGAKLPVVIFFYGGGWVAGSPDGYRFAARAFAKQGFVVVVPDYRKVPAVRFPAFVEDGAEAVKWTRDHIAAYGGDPDRIALAGHSAGSHIIALLALDPCYLSAQKLPPNTIKAVVGLSGPYDFYPWTSPRAIEAFKGTRDPLTTQPITYASADAPPMLLVTSSGDTEVEPRNTVSLAKRLTALGAPVTVREYPMLSHEEVVMALSVPFRGKAPVLADSAAFLHRVLDRP</sequence>
<accession>A0A1B3ZGR7</accession>
<evidence type="ECO:0000313" key="3">
    <source>
        <dbReference type="EMBL" id="AOH86623.1"/>
    </source>
</evidence>
<evidence type="ECO:0000256" key="1">
    <source>
        <dbReference type="ARBA" id="ARBA00022801"/>
    </source>
</evidence>
<dbReference type="STRING" id="1560345.AWL63_07940"/>
<dbReference type="Pfam" id="PF20434">
    <property type="entry name" value="BD-FAE"/>
    <property type="match status" value="1"/>
</dbReference>
<dbReference type="InterPro" id="IPR029058">
    <property type="entry name" value="AB_hydrolase_fold"/>
</dbReference>
<evidence type="ECO:0000259" key="2">
    <source>
        <dbReference type="Pfam" id="PF20434"/>
    </source>
</evidence>
<dbReference type="Proteomes" id="UP000094256">
    <property type="component" value="Chromosome"/>
</dbReference>
<keyword evidence="4" id="KW-1185">Reference proteome</keyword>